<dbReference type="Pfam" id="PF02780">
    <property type="entry name" value="Transketolase_C"/>
    <property type="match status" value="1"/>
</dbReference>
<comment type="cofactor">
    <cofactor evidence="1">
        <name>Mn(2+)</name>
        <dbReference type="ChEBI" id="CHEBI:29035"/>
    </cofactor>
</comment>
<dbReference type="SUPFAM" id="SSF52922">
    <property type="entry name" value="TK C-terminal domain-like"/>
    <property type="match status" value="1"/>
</dbReference>
<proteinExistence type="inferred from homology"/>
<gene>
    <name evidence="7" type="ORF">MNBD_GAMMA15-1314</name>
</gene>
<dbReference type="CDD" id="cd02012">
    <property type="entry name" value="TPP_TK"/>
    <property type="match status" value="1"/>
</dbReference>
<organism evidence="7">
    <name type="scientific">hydrothermal vent metagenome</name>
    <dbReference type="NCBI Taxonomy" id="652676"/>
    <lineage>
        <taxon>unclassified sequences</taxon>
        <taxon>metagenomes</taxon>
        <taxon>ecological metagenomes</taxon>
    </lineage>
</organism>
<dbReference type="CDD" id="cd07033">
    <property type="entry name" value="TPP_PYR_DXS_TK_like"/>
    <property type="match status" value="1"/>
</dbReference>
<dbReference type="EC" id="2.2.1.1" evidence="7"/>
<dbReference type="InterPro" id="IPR005475">
    <property type="entry name" value="Transketolase-like_Pyr-bd"/>
</dbReference>
<dbReference type="Gene3D" id="3.40.50.970">
    <property type="match status" value="2"/>
</dbReference>
<accession>A0A3B0YTR5</accession>
<protein>
    <submittedName>
        <fullName evidence="7">Transketolase</fullName>
        <ecNumber evidence="7">2.2.1.1</ecNumber>
    </submittedName>
</protein>
<sequence>MLEIKLIAASEFQRVRETGIDEHDKLRLLADMCRANTLATVKRAGSGHLGSSLSSLDIVTWLYHAGMNTLELGFDHPDRDIYFSSKGHDAPAYYAVLYSLGVMSKDQFINLRRLGGAHGHPDISLPGVETNSGSLGMGISKAKGMALGKKLKGAAGEVFVMTGDGELQEGQIWESLQTTAHQAVNNITVIVDMNKIQSDKPVEEIIDLGDLEKKFEIFGWHTARCDGHDFAELERVFDEFRQVHDKPKVLIADTIKGKGISFMEGPAALKAGKGLYPWHSGAPNDASFEAGYAEIIARIDKQFDQFGLGILDTEVMDRLEKNRVKLKASAEKVVSAYSQALLELGREREDIVVMDADLSADCGLRLFEHAFPDRFIESGIAEQDMVSTAGGLAREGFLPIVNSFGVFLASRSNEQIYNNATEKTKIIYVCHYAGLIPAGPGKSHQSLRDISLFGALPGCIILEPGSELETRKALQWCVNEAKQSCMIRLVIGPSPRAIPVAEDYHFSFGRGNVLNEGTDAVILAYGPVMLNEALTAAERLNEQGFSLKVINMPWLNQVDIDWLEETIDGCDMAFVVDDHARYGGLGDALLNAFMSSDTLRGRQLLSYGVEDHPACGTPSEVLDYHGLSGEKLAERILQAVVDRPHRLLEAAS</sequence>
<dbReference type="InterPro" id="IPR005474">
    <property type="entry name" value="Transketolase_N"/>
</dbReference>
<dbReference type="Gene3D" id="3.40.50.920">
    <property type="match status" value="1"/>
</dbReference>
<dbReference type="Pfam" id="PF00456">
    <property type="entry name" value="Transketolase_N"/>
    <property type="match status" value="1"/>
</dbReference>
<dbReference type="EMBL" id="UOFN01000102">
    <property type="protein sequence ID" value="VAW78837.1"/>
    <property type="molecule type" value="Genomic_DNA"/>
</dbReference>
<dbReference type="Pfam" id="PF02779">
    <property type="entry name" value="Transket_pyr"/>
    <property type="match status" value="1"/>
</dbReference>
<evidence type="ECO:0000259" key="6">
    <source>
        <dbReference type="SMART" id="SM00861"/>
    </source>
</evidence>
<dbReference type="InterPro" id="IPR051157">
    <property type="entry name" value="PDH/Transketolase"/>
</dbReference>
<dbReference type="GO" id="GO:0004802">
    <property type="term" value="F:transketolase activity"/>
    <property type="evidence" value="ECO:0007669"/>
    <property type="project" value="UniProtKB-EC"/>
</dbReference>
<keyword evidence="5" id="KW-0786">Thiamine pyrophosphate</keyword>
<comment type="similarity">
    <text evidence="4">Belongs to the transketolase family.</text>
</comment>
<dbReference type="AlphaFoldDB" id="A0A3B0YTR5"/>
<dbReference type="PANTHER" id="PTHR43825:SF5">
    <property type="entry name" value="HYPOTHETICAL TRANSKETOLASE FAMILY PROTEIN"/>
    <property type="match status" value="1"/>
</dbReference>
<dbReference type="InterPro" id="IPR009014">
    <property type="entry name" value="Transketo_C/PFOR_II"/>
</dbReference>
<dbReference type="InterPro" id="IPR033248">
    <property type="entry name" value="Transketolase_C"/>
</dbReference>
<dbReference type="GO" id="GO:0005737">
    <property type="term" value="C:cytoplasm"/>
    <property type="evidence" value="ECO:0007669"/>
    <property type="project" value="UniProtKB-ARBA"/>
</dbReference>
<dbReference type="InterPro" id="IPR029061">
    <property type="entry name" value="THDP-binding"/>
</dbReference>
<dbReference type="FunFam" id="3.40.50.970:FF:000129">
    <property type="entry name" value="Transketolase"/>
    <property type="match status" value="1"/>
</dbReference>
<evidence type="ECO:0000256" key="4">
    <source>
        <dbReference type="ARBA" id="ARBA00007131"/>
    </source>
</evidence>
<evidence type="ECO:0000256" key="5">
    <source>
        <dbReference type="ARBA" id="ARBA00023052"/>
    </source>
</evidence>
<keyword evidence="7" id="KW-0808">Transferase</keyword>
<evidence type="ECO:0000256" key="2">
    <source>
        <dbReference type="ARBA" id="ARBA00001946"/>
    </source>
</evidence>
<dbReference type="SMART" id="SM00861">
    <property type="entry name" value="Transket_pyr"/>
    <property type="match status" value="1"/>
</dbReference>
<evidence type="ECO:0000256" key="1">
    <source>
        <dbReference type="ARBA" id="ARBA00001936"/>
    </source>
</evidence>
<reference evidence="7" key="1">
    <citation type="submission" date="2018-06" db="EMBL/GenBank/DDBJ databases">
        <authorList>
            <person name="Zhirakovskaya E."/>
        </authorList>
    </citation>
    <scope>NUCLEOTIDE SEQUENCE</scope>
</reference>
<comment type="cofactor">
    <cofactor evidence="2">
        <name>Mg(2+)</name>
        <dbReference type="ChEBI" id="CHEBI:18420"/>
    </cofactor>
</comment>
<name>A0A3B0YTR5_9ZZZZ</name>
<evidence type="ECO:0000256" key="3">
    <source>
        <dbReference type="ARBA" id="ARBA00001964"/>
    </source>
</evidence>
<dbReference type="PANTHER" id="PTHR43825">
    <property type="entry name" value="PYRUVATE DEHYDROGENASE E1 COMPONENT"/>
    <property type="match status" value="1"/>
</dbReference>
<comment type="cofactor">
    <cofactor evidence="3">
        <name>thiamine diphosphate</name>
        <dbReference type="ChEBI" id="CHEBI:58937"/>
    </cofactor>
</comment>
<evidence type="ECO:0000313" key="7">
    <source>
        <dbReference type="EMBL" id="VAW78837.1"/>
    </source>
</evidence>
<dbReference type="SUPFAM" id="SSF52518">
    <property type="entry name" value="Thiamin diphosphate-binding fold (THDP-binding)"/>
    <property type="match status" value="2"/>
</dbReference>
<feature type="domain" description="Transketolase-like pyrimidine-binding" evidence="6">
    <location>
        <begin position="331"/>
        <end position="500"/>
    </location>
</feature>